<dbReference type="InterPro" id="IPR036651">
    <property type="entry name" value="Gln_synt_N_sf"/>
</dbReference>
<dbReference type="PANTHER" id="PTHR43785">
    <property type="entry name" value="GAMMA-GLUTAMYLPUTRESCINE SYNTHETASE"/>
    <property type="match status" value="1"/>
</dbReference>
<sequence length="464" mass="48911">MDERERRERAEQARRAQAGLVARGVEVVAATFVDNGGITRVKAVPVAALENAAAWGVGASPVFDSFLYDGSPVTGPHAPGVIGDLRLHPDLDRLTPLAAQPGWAWAPVDRYDQEGGVHPIDQRSAARAAVAGLAAEGLEMRAAFEVEWVVGADPAPGADPDAFVSAARGPSYGQARLVERSDYVRDVVSALTAQDIAVVQVHPEYAEGQFEVSVAATDPVAAADDMVLVRETIRAVSLSHGLRPSFSPKVVADGVGNGGHVHFSVWHREGQNTFAGGDGPCGLDSTGEAFSAGVLAHLPGLLVLGAPSVASYLRLVPQHWAGAFAAWGQENRETALRLVPGPTGSRHRSANMEIKCFDLAANPYLVVAGVIFAGLAGLADRARLPEPVEVDPASLEEDERARRGIVRLPESLDEALAAFEADPVLTGALGEPLAATIGNIRRGEIARFAGRTQEEVAAELRWAY</sequence>
<reference evidence="10" key="1">
    <citation type="submission" date="2019-11" db="EMBL/GenBank/DDBJ databases">
        <title>The complete genome sequence of Saccharopolyspora sp. E2A.</title>
        <authorList>
            <person name="Zhang G."/>
        </authorList>
    </citation>
    <scope>NUCLEOTIDE SEQUENCE [LARGE SCALE GENOMIC DNA]</scope>
    <source>
        <strain evidence="10">E2A</strain>
    </source>
</reference>
<accession>A0A5Q3QH01</accession>
<dbReference type="GO" id="GO:0005524">
    <property type="term" value="F:ATP binding"/>
    <property type="evidence" value="ECO:0007669"/>
    <property type="project" value="UniProtKB-KW"/>
</dbReference>
<dbReference type="SUPFAM" id="SSF55931">
    <property type="entry name" value="Glutamine synthetase/guanido kinase"/>
    <property type="match status" value="1"/>
</dbReference>
<dbReference type="KEGG" id="sace:GIY23_11680"/>
<keyword evidence="10" id="KW-1185">Reference proteome</keyword>
<dbReference type="InterPro" id="IPR008146">
    <property type="entry name" value="Gln_synth_cat_dom"/>
</dbReference>
<keyword evidence="2" id="KW-0436">Ligase</keyword>
<dbReference type="AlphaFoldDB" id="A0A5Q3QH01"/>
<dbReference type="PROSITE" id="PS51987">
    <property type="entry name" value="GS_CATALYTIC"/>
    <property type="match status" value="1"/>
</dbReference>
<feature type="domain" description="GS beta-grasp" evidence="7">
    <location>
        <begin position="23"/>
        <end position="115"/>
    </location>
</feature>
<evidence type="ECO:0000259" key="8">
    <source>
        <dbReference type="PROSITE" id="PS51987"/>
    </source>
</evidence>
<dbReference type="SUPFAM" id="SSF54368">
    <property type="entry name" value="Glutamine synthetase, N-terminal domain"/>
    <property type="match status" value="1"/>
</dbReference>
<name>A0A5Q3QH01_9PSEU</name>
<dbReference type="PROSITE" id="PS51986">
    <property type="entry name" value="GS_BETA_GRASP"/>
    <property type="match status" value="1"/>
</dbReference>
<dbReference type="GO" id="GO:0004356">
    <property type="term" value="F:glutamine synthetase activity"/>
    <property type="evidence" value="ECO:0007669"/>
    <property type="project" value="InterPro"/>
</dbReference>
<dbReference type="RefSeq" id="WP_154076680.1">
    <property type="nucleotide sequence ID" value="NZ_CP045929.1"/>
</dbReference>
<dbReference type="EMBL" id="CP045929">
    <property type="protein sequence ID" value="QGK70097.1"/>
    <property type="molecule type" value="Genomic_DNA"/>
</dbReference>
<gene>
    <name evidence="9" type="ORF">GIY23_11680</name>
</gene>
<dbReference type="Proteomes" id="UP000371041">
    <property type="component" value="Chromosome"/>
</dbReference>
<evidence type="ECO:0000259" key="7">
    <source>
        <dbReference type="PROSITE" id="PS51986"/>
    </source>
</evidence>
<comment type="similarity">
    <text evidence="1 5 6">Belongs to the glutamine synthetase family.</text>
</comment>
<evidence type="ECO:0000256" key="6">
    <source>
        <dbReference type="RuleBase" id="RU000384"/>
    </source>
</evidence>
<dbReference type="Pfam" id="PF00120">
    <property type="entry name" value="Gln-synt_C"/>
    <property type="match status" value="1"/>
</dbReference>
<keyword evidence="3" id="KW-0547">Nucleotide-binding</keyword>
<evidence type="ECO:0000313" key="9">
    <source>
        <dbReference type="EMBL" id="QGK70097.1"/>
    </source>
</evidence>
<evidence type="ECO:0000256" key="3">
    <source>
        <dbReference type="ARBA" id="ARBA00022741"/>
    </source>
</evidence>
<evidence type="ECO:0000256" key="4">
    <source>
        <dbReference type="ARBA" id="ARBA00022840"/>
    </source>
</evidence>
<organism evidence="9 10">
    <name type="scientific">Allosaccharopolyspora coralli</name>
    <dbReference type="NCBI Taxonomy" id="2665642"/>
    <lineage>
        <taxon>Bacteria</taxon>
        <taxon>Bacillati</taxon>
        <taxon>Actinomycetota</taxon>
        <taxon>Actinomycetes</taxon>
        <taxon>Pseudonocardiales</taxon>
        <taxon>Pseudonocardiaceae</taxon>
        <taxon>Allosaccharopolyspora</taxon>
    </lineage>
</organism>
<keyword evidence="4" id="KW-0067">ATP-binding</keyword>
<dbReference type="SMART" id="SM01230">
    <property type="entry name" value="Gln-synt_C"/>
    <property type="match status" value="1"/>
</dbReference>
<dbReference type="Gene3D" id="3.30.590.10">
    <property type="entry name" value="Glutamine synthetase/guanido kinase, catalytic domain"/>
    <property type="match status" value="1"/>
</dbReference>
<proteinExistence type="inferred from homology"/>
<evidence type="ECO:0000256" key="5">
    <source>
        <dbReference type="PROSITE-ProRule" id="PRU01330"/>
    </source>
</evidence>
<feature type="domain" description="GS catalytic" evidence="8">
    <location>
        <begin position="122"/>
        <end position="464"/>
    </location>
</feature>
<evidence type="ECO:0000256" key="1">
    <source>
        <dbReference type="ARBA" id="ARBA00009897"/>
    </source>
</evidence>
<dbReference type="Gene3D" id="3.10.20.70">
    <property type="entry name" value="Glutamine synthetase, N-terminal domain"/>
    <property type="match status" value="1"/>
</dbReference>
<evidence type="ECO:0000313" key="10">
    <source>
        <dbReference type="Proteomes" id="UP000371041"/>
    </source>
</evidence>
<protein>
    <submittedName>
        <fullName evidence="9">Glutamine synthetase</fullName>
    </submittedName>
</protein>
<dbReference type="GO" id="GO:0006542">
    <property type="term" value="P:glutamine biosynthetic process"/>
    <property type="evidence" value="ECO:0007669"/>
    <property type="project" value="InterPro"/>
</dbReference>
<dbReference type="InterPro" id="IPR014746">
    <property type="entry name" value="Gln_synth/guanido_kin_cat_dom"/>
</dbReference>
<dbReference type="InterPro" id="IPR008147">
    <property type="entry name" value="Gln_synt_N"/>
</dbReference>
<dbReference type="PANTHER" id="PTHR43785:SF12">
    <property type="entry name" value="TYPE-1 GLUTAMINE SYNTHETASE 2"/>
    <property type="match status" value="1"/>
</dbReference>
<evidence type="ECO:0000256" key="2">
    <source>
        <dbReference type="ARBA" id="ARBA00022598"/>
    </source>
</evidence>